<dbReference type="Proteomes" id="UP000644507">
    <property type="component" value="Unassembled WGS sequence"/>
</dbReference>
<gene>
    <name evidence="2" type="ORF">GCM10007100_19980</name>
</gene>
<dbReference type="RefSeq" id="WP_189569806.1">
    <property type="nucleotide sequence ID" value="NZ_BMXI01000008.1"/>
</dbReference>
<feature type="transmembrane region" description="Helical" evidence="1">
    <location>
        <begin position="104"/>
        <end position="126"/>
    </location>
</feature>
<accession>A0A918WJN1</accession>
<dbReference type="EMBL" id="BMXI01000008">
    <property type="protein sequence ID" value="GHC53719.1"/>
    <property type="molecule type" value="Genomic_DNA"/>
</dbReference>
<reference evidence="2" key="2">
    <citation type="submission" date="2020-09" db="EMBL/GenBank/DDBJ databases">
        <authorList>
            <person name="Sun Q."/>
            <person name="Kim S."/>
        </authorList>
    </citation>
    <scope>NUCLEOTIDE SEQUENCE</scope>
    <source>
        <strain evidence="2">KCTC 12988</strain>
    </source>
</reference>
<evidence type="ECO:0000313" key="2">
    <source>
        <dbReference type="EMBL" id="GHC53719.1"/>
    </source>
</evidence>
<reference evidence="2" key="1">
    <citation type="journal article" date="2014" name="Int. J. Syst. Evol. Microbiol.">
        <title>Complete genome sequence of Corynebacterium casei LMG S-19264T (=DSM 44701T), isolated from a smear-ripened cheese.</title>
        <authorList>
            <consortium name="US DOE Joint Genome Institute (JGI-PGF)"/>
            <person name="Walter F."/>
            <person name="Albersmeier A."/>
            <person name="Kalinowski J."/>
            <person name="Ruckert C."/>
        </authorList>
    </citation>
    <scope>NUCLEOTIDE SEQUENCE</scope>
    <source>
        <strain evidence="2">KCTC 12988</strain>
    </source>
</reference>
<keyword evidence="3" id="KW-1185">Reference proteome</keyword>
<protein>
    <submittedName>
        <fullName evidence="2">Uncharacterized protein</fullName>
    </submittedName>
</protein>
<keyword evidence="1" id="KW-0812">Transmembrane</keyword>
<name>A0A918WJN1_9BACT</name>
<evidence type="ECO:0000256" key="1">
    <source>
        <dbReference type="SAM" id="Phobius"/>
    </source>
</evidence>
<evidence type="ECO:0000313" key="3">
    <source>
        <dbReference type="Proteomes" id="UP000644507"/>
    </source>
</evidence>
<keyword evidence="1" id="KW-1133">Transmembrane helix</keyword>
<feature type="transmembrane region" description="Helical" evidence="1">
    <location>
        <begin position="57"/>
        <end position="83"/>
    </location>
</feature>
<sequence length="129" mass="13602">MPGTSHAHFPEQIVGGERIVDFLFGLCWFLPGLSLIAAAFAGTTLMVLSGTTFLEQVLLLLGVGAAFLPFPLTLGCGLFAAHLQVARSSGRADTLLNKAIMKKALSFWLIQILFAPAVALVGSIFLSGL</sequence>
<proteinExistence type="predicted"/>
<comment type="caution">
    <text evidence="2">The sequence shown here is derived from an EMBL/GenBank/DDBJ whole genome shotgun (WGS) entry which is preliminary data.</text>
</comment>
<feature type="transmembrane region" description="Helical" evidence="1">
    <location>
        <begin position="22"/>
        <end position="45"/>
    </location>
</feature>
<keyword evidence="1" id="KW-0472">Membrane</keyword>
<organism evidence="2 3">
    <name type="scientific">Roseibacillus persicicus</name>
    <dbReference type="NCBI Taxonomy" id="454148"/>
    <lineage>
        <taxon>Bacteria</taxon>
        <taxon>Pseudomonadati</taxon>
        <taxon>Verrucomicrobiota</taxon>
        <taxon>Verrucomicrobiia</taxon>
        <taxon>Verrucomicrobiales</taxon>
        <taxon>Verrucomicrobiaceae</taxon>
        <taxon>Roseibacillus</taxon>
    </lineage>
</organism>
<dbReference type="AlphaFoldDB" id="A0A918WJN1"/>